<evidence type="ECO:0000313" key="2">
    <source>
        <dbReference type="Proteomes" id="UP001597214"/>
    </source>
</evidence>
<evidence type="ECO:0008006" key="3">
    <source>
        <dbReference type="Google" id="ProtNLM"/>
    </source>
</evidence>
<comment type="caution">
    <text evidence="1">The sequence shown here is derived from an EMBL/GenBank/DDBJ whole genome shotgun (WGS) entry which is preliminary data.</text>
</comment>
<accession>A0ABW4LMI3</accession>
<gene>
    <name evidence="1" type="ORF">ACFSCX_06015</name>
</gene>
<sequence length="187" mass="22316">MGYKLINIDPTNCSFCYRMDGYDCYELRKGVCSLYMSKEKAEMIHKEEKKFGESSVMYCRDFADKLLNQDYFNSKSYQEDLYSIRTHKRDCGHYEFTDGQHRTCIAKHLNIPSMYVMLECHPSDYRVICNACHEKSEIERESKKLINKFLSIFRRGSEMPSNIIDNEYMKFKKDSNVSQIFEEELKR</sequence>
<dbReference type="EMBL" id="JBHUEM010000005">
    <property type="protein sequence ID" value="MFD1736116.1"/>
    <property type="molecule type" value="Genomic_DNA"/>
</dbReference>
<proteinExistence type="predicted"/>
<name>A0ABW4LMI3_9BACI</name>
<organism evidence="1 2">
    <name type="scientific">Bacillus salitolerans</name>
    <dbReference type="NCBI Taxonomy" id="1437434"/>
    <lineage>
        <taxon>Bacteria</taxon>
        <taxon>Bacillati</taxon>
        <taxon>Bacillota</taxon>
        <taxon>Bacilli</taxon>
        <taxon>Bacillales</taxon>
        <taxon>Bacillaceae</taxon>
        <taxon>Bacillus</taxon>
    </lineage>
</organism>
<protein>
    <recommendedName>
        <fullName evidence="3">ParB/Sulfiredoxin domain-containing protein</fullName>
    </recommendedName>
</protein>
<evidence type="ECO:0000313" key="1">
    <source>
        <dbReference type="EMBL" id="MFD1736116.1"/>
    </source>
</evidence>
<reference evidence="2" key="1">
    <citation type="journal article" date="2019" name="Int. J. Syst. Evol. Microbiol.">
        <title>The Global Catalogue of Microorganisms (GCM) 10K type strain sequencing project: providing services to taxonomists for standard genome sequencing and annotation.</title>
        <authorList>
            <consortium name="The Broad Institute Genomics Platform"/>
            <consortium name="The Broad Institute Genome Sequencing Center for Infectious Disease"/>
            <person name="Wu L."/>
            <person name="Ma J."/>
        </authorList>
    </citation>
    <scope>NUCLEOTIDE SEQUENCE [LARGE SCALE GENOMIC DNA]</scope>
    <source>
        <strain evidence="2">CCUG 49339</strain>
    </source>
</reference>
<keyword evidence="2" id="KW-1185">Reference proteome</keyword>
<dbReference type="RefSeq" id="WP_377927261.1">
    <property type="nucleotide sequence ID" value="NZ_JBHUEM010000005.1"/>
</dbReference>
<dbReference type="Proteomes" id="UP001597214">
    <property type="component" value="Unassembled WGS sequence"/>
</dbReference>